<keyword evidence="2" id="KW-1185">Reference proteome</keyword>
<evidence type="ECO:0000313" key="1">
    <source>
        <dbReference type="EMBL" id="RYO77421.1"/>
    </source>
</evidence>
<name>A0ABY0GTU4_9PEZI</name>
<reference evidence="1 2" key="1">
    <citation type="submission" date="2018-06" db="EMBL/GenBank/DDBJ databases">
        <title>Complete Genomes of Monosporascus.</title>
        <authorList>
            <person name="Robinson A.J."/>
            <person name="Natvig D.O."/>
        </authorList>
    </citation>
    <scope>NUCLEOTIDE SEQUENCE [LARGE SCALE GENOMIC DNA]</scope>
    <source>
        <strain evidence="1 2">CBS 609.92</strain>
    </source>
</reference>
<dbReference type="Proteomes" id="UP000294003">
    <property type="component" value="Unassembled WGS sequence"/>
</dbReference>
<proteinExistence type="predicted"/>
<organism evidence="1 2">
    <name type="scientific">Monosporascus cannonballus</name>
    <dbReference type="NCBI Taxonomy" id="155416"/>
    <lineage>
        <taxon>Eukaryota</taxon>
        <taxon>Fungi</taxon>
        <taxon>Dikarya</taxon>
        <taxon>Ascomycota</taxon>
        <taxon>Pezizomycotina</taxon>
        <taxon>Sordariomycetes</taxon>
        <taxon>Xylariomycetidae</taxon>
        <taxon>Xylariales</taxon>
        <taxon>Xylariales incertae sedis</taxon>
        <taxon>Monosporascus</taxon>
    </lineage>
</organism>
<accession>A0ABY0GTU4</accession>
<comment type="caution">
    <text evidence="1">The sequence shown here is derived from an EMBL/GenBank/DDBJ whole genome shotgun (WGS) entry which is preliminary data.</text>
</comment>
<dbReference type="EMBL" id="QJNS01000463">
    <property type="protein sequence ID" value="RYO77421.1"/>
    <property type="molecule type" value="Genomic_DNA"/>
</dbReference>
<sequence>MTSISDRRKETISNHTSELCTHHHRSPGEGCCDACMLRTTLSLETQAIVSSIEGYVETTSRHIGTLHRHEFPVPVPIPGSDRPSPTPQAAEAARAYLGKRSPAAMAELKLRVAVCHGEVGRAIGELRHRGWGAGSGSGEPEVGEDRTLIQGLERALENHHLSALEHARDRLWHWEESADRTAHGRLDIARQDPASEREEVVARAVKGLLKELRLDYARR</sequence>
<evidence type="ECO:0000313" key="2">
    <source>
        <dbReference type="Proteomes" id="UP000294003"/>
    </source>
</evidence>
<gene>
    <name evidence="1" type="ORF">DL762_009277</name>
</gene>
<protein>
    <submittedName>
        <fullName evidence="1">Uncharacterized protein</fullName>
    </submittedName>
</protein>